<organism evidence="1 2">
    <name type="scientific">Mytilus coruscus</name>
    <name type="common">Sea mussel</name>
    <dbReference type="NCBI Taxonomy" id="42192"/>
    <lineage>
        <taxon>Eukaryota</taxon>
        <taxon>Metazoa</taxon>
        <taxon>Spiralia</taxon>
        <taxon>Lophotrochozoa</taxon>
        <taxon>Mollusca</taxon>
        <taxon>Bivalvia</taxon>
        <taxon>Autobranchia</taxon>
        <taxon>Pteriomorphia</taxon>
        <taxon>Mytilida</taxon>
        <taxon>Mytiloidea</taxon>
        <taxon>Mytilidae</taxon>
        <taxon>Mytilinae</taxon>
        <taxon>Mytilus</taxon>
    </lineage>
</organism>
<dbReference type="EMBL" id="CACVKT020006897">
    <property type="protein sequence ID" value="CAC5404056.1"/>
    <property type="molecule type" value="Genomic_DNA"/>
</dbReference>
<name>A0A6J8D7U0_MYTCO</name>
<protein>
    <submittedName>
        <fullName evidence="1">Uncharacterized protein</fullName>
    </submittedName>
</protein>
<evidence type="ECO:0000313" key="2">
    <source>
        <dbReference type="Proteomes" id="UP000507470"/>
    </source>
</evidence>
<keyword evidence="2" id="KW-1185">Reference proteome</keyword>
<dbReference type="Gene3D" id="3.60.10.10">
    <property type="entry name" value="Endonuclease/exonuclease/phosphatase"/>
    <property type="match status" value="1"/>
</dbReference>
<dbReference type="OrthoDB" id="7476844at2759"/>
<dbReference type="Proteomes" id="UP000507470">
    <property type="component" value="Unassembled WGS sequence"/>
</dbReference>
<reference evidence="1 2" key="1">
    <citation type="submission" date="2020-06" db="EMBL/GenBank/DDBJ databases">
        <authorList>
            <person name="Li R."/>
            <person name="Bekaert M."/>
        </authorList>
    </citation>
    <scope>NUCLEOTIDE SEQUENCE [LARGE SCALE GENOMIC DNA]</scope>
    <source>
        <strain evidence="2">wild</strain>
    </source>
</reference>
<evidence type="ECO:0000313" key="1">
    <source>
        <dbReference type="EMBL" id="CAC5404056.1"/>
    </source>
</evidence>
<accession>A0A6J8D7U0</accession>
<gene>
    <name evidence="1" type="ORF">MCOR_37882</name>
</gene>
<dbReference type="InterPro" id="IPR036691">
    <property type="entry name" value="Endo/exonu/phosph_ase_sf"/>
</dbReference>
<dbReference type="SUPFAM" id="SSF56219">
    <property type="entry name" value="DNase I-like"/>
    <property type="match status" value="1"/>
</dbReference>
<sequence>MPRGYGGVAILWRKELDPLISHLKAGNSRIQCIELEGDPTIIIVSLYLPSKGPTNSTQELLECIDQLNGISPEILSHFLLTCESLETDRKRLMEIIIDIGSELLAKSCFLEEVDLVQLIVNPFYYTVDKRNNGFVQNIAGQLERVCRQLVNNLHMKRYKLLTKQQKCEMKNNLS</sequence>
<proteinExistence type="predicted"/>
<dbReference type="AlphaFoldDB" id="A0A6J8D7U0"/>